<keyword evidence="4" id="KW-1185">Reference proteome</keyword>
<dbReference type="Proteomes" id="UP001165296">
    <property type="component" value="Unassembled WGS sequence"/>
</dbReference>
<evidence type="ECO:0000256" key="1">
    <source>
        <dbReference type="SAM" id="MobiDB-lite"/>
    </source>
</evidence>
<gene>
    <name evidence="3" type="ORF">LGH74_02910</name>
</gene>
<accession>A0ABS8ANA5</accession>
<feature type="signal peptide" evidence="2">
    <location>
        <begin position="1"/>
        <end position="21"/>
    </location>
</feature>
<organism evidence="3 4">
    <name type="scientific">Hymenobacter lucidus</name>
    <dbReference type="NCBI Taxonomy" id="2880930"/>
    <lineage>
        <taxon>Bacteria</taxon>
        <taxon>Pseudomonadati</taxon>
        <taxon>Bacteroidota</taxon>
        <taxon>Cytophagia</taxon>
        <taxon>Cytophagales</taxon>
        <taxon>Hymenobacteraceae</taxon>
        <taxon>Hymenobacter</taxon>
    </lineage>
</organism>
<sequence length="269" mass="27757">MKALTTTLFLAAVLAVTPAVAQTKAPAKTVKPTSQVATPTAKPATAKVTTTKPAAKPAAKPATKPAATVKEAPQAAAPAPVAAPAPETAKASAKSTGSGEASGELFRKGTNAVNLGIGLLGVGYGYSVLGGSNYSSTPVMSASFEHGLIEGVGPGTIGVGGLVGYRSDTWKYSGYRGTWSNTYVALRGTYHYNILQNAKLDTYAGLTLGVRIFSYSDNDDSSEDYYSSSTYAHSGIFAGARYFFTNNIGAFGELGYDMSYLKVGLTAKF</sequence>
<dbReference type="EMBL" id="JAJADR010000001">
    <property type="protein sequence ID" value="MCB2406914.1"/>
    <property type="molecule type" value="Genomic_DNA"/>
</dbReference>
<evidence type="ECO:0000313" key="4">
    <source>
        <dbReference type="Proteomes" id="UP001165296"/>
    </source>
</evidence>
<protein>
    <recommendedName>
        <fullName evidence="5">Outer membrane protein beta-barrel domain-containing protein</fullName>
    </recommendedName>
</protein>
<reference evidence="3" key="1">
    <citation type="submission" date="2021-10" db="EMBL/GenBank/DDBJ databases">
        <authorList>
            <person name="Dean J.D."/>
            <person name="Kim M.K."/>
            <person name="Newey C.N."/>
            <person name="Stoker T.S."/>
            <person name="Thompson D.W."/>
            <person name="Grose J.H."/>
        </authorList>
    </citation>
    <scope>NUCLEOTIDE SEQUENCE</scope>
    <source>
        <strain evidence="3">BT178</strain>
    </source>
</reference>
<evidence type="ECO:0000256" key="2">
    <source>
        <dbReference type="SAM" id="SignalP"/>
    </source>
</evidence>
<feature type="compositionally biased region" description="Low complexity" evidence="1">
    <location>
        <begin position="36"/>
        <end position="95"/>
    </location>
</feature>
<proteinExistence type="predicted"/>
<dbReference type="RefSeq" id="WP_226171655.1">
    <property type="nucleotide sequence ID" value="NZ_JAJADR010000001.1"/>
</dbReference>
<feature type="chain" id="PRO_5046230076" description="Outer membrane protein beta-barrel domain-containing protein" evidence="2">
    <location>
        <begin position="22"/>
        <end position="269"/>
    </location>
</feature>
<dbReference type="SUPFAM" id="SSF56925">
    <property type="entry name" value="OMPA-like"/>
    <property type="match status" value="1"/>
</dbReference>
<keyword evidence="2" id="KW-0732">Signal</keyword>
<evidence type="ECO:0000313" key="3">
    <source>
        <dbReference type="EMBL" id="MCB2406914.1"/>
    </source>
</evidence>
<evidence type="ECO:0008006" key="5">
    <source>
        <dbReference type="Google" id="ProtNLM"/>
    </source>
</evidence>
<dbReference type="InterPro" id="IPR011250">
    <property type="entry name" value="OMP/PagP_B-barrel"/>
</dbReference>
<feature type="region of interest" description="Disordered" evidence="1">
    <location>
        <begin position="21"/>
        <end position="103"/>
    </location>
</feature>
<comment type="caution">
    <text evidence="3">The sequence shown here is derived from an EMBL/GenBank/DDBJ whole genome shotgun (WGS) entry which is preliminary data.</text>
</comment>
<name>A0ABS8ANA5_9BACT</name>